<sequence length="1055" mass="115802">MNSPLETLGRLFSADGFVPRRVCGLWPDWLVWEHLAGNALVWIAYVAMPMMIWRLRVRRPDWKPFRGVVLSFALFIGLCGLGHFLDMLAFFHPMYRLSGLVLVFTGLISCWTAWSLRRAWPALMAMRSPAELERVIAERTDEWTRALDELSLEQASLASIVESSDDAIVSKDLDGIVTSWNSGARRIFGYAVDEAVDRPMTFLYPPDRLVEESIILERLRRGERVDHFESVRLAKDGRSIDVSLTISPIKDRAGRIVGSSMIARDVTEQKRAEEALRESEARTRAILDAAADAILTIDERGLVESLNPAAERLFGYPASELLGRNLKMLMPEPYYGEHDGYLANYRATGEKKVIGIGREVTGRRKDGTTFPMHLAVSELSLGDRRMYTGIARDLSEREKAEVALREARDEAMAASRAKSEFLANMSHEIRTPMNGVLGMTDLLLDTPLNDLQRSYARTVHGSGEALLTVINEILDFSKIEAGKLTLELVEFDLRALMDELTDLLAPGAVRKGLKLDCRVDREVPRRLVGDAVRIRQILTNLAGNAVKFTESGEVVLEAFLAIDDGAGAMVRIMVRDTGIGIPPDRQRDIFECFTQIEGGPSRLHGGTGLGLTICRSLVGLMGGRIGVESRPGEGSTFWFEVTLGKEAGEADLPAAPLEGLRVLVVDDQKSDREHLRGLLLSWECRPEVVGSGAEALTRLLVDLDEDPFVLIVLDQEMPGMDVEQTARVIRAIPRYARVPIILLGASGAAGPEAVEVGPWAARMAKPVRRSLLYNTLCRAVEVPGPLDARRPATESGAMKLASSLCILLAEDNEVNREVAIGMVERLGCRVEAARDGREAVELLDYDRHDLILMDVQMPVMDGFAATAAIREGERGAGRHMPIIALTAHAMEGDRARCIAAGMDDYLSKPIRPGPLAEALRAWGGQVERLPIEAGPRPGDEAPTPFYEGLQVSCGGDPKLIRKVVELMLNGVPVRLGRLGAAILAGDGAQVSGEAHSLKGAFATVGAGDLAVACQELMALGEGKDPAAIERVHRLVRDRWESLEQEANRYLDTLHT</sequence>
<feature type="domain" description="Response regulatory" evidence="17">
    <location>
        <begin position="661"/>
        <end position="780"/>
    </location>
</feature>
<evidence type="ECO:0000256" key="1">
    <source>
        <dbReference type="ARBA" id="ARBA00000085"/>
    </source>
</evidence>
<reference evidence="21 22" key="1">
    <citation type="submission" date="2023-03" db="EMBL/GenBank/DDBJ databases">
        <title>Paludisphaera mucosa sp. nov. a novel planctomycete from northern fen.</title>
        <authorList>
            <person name="Ivanova A."/>
        </authorList>
    </citation>
    <scope>NUCLEOTIDE SEQUENCE [LARGE SCALE GENOMIC DNA]</scope>
    <source>
        <strain evidence="21 22">Pla2</strain>
    </source>
</reference>
<dbReference type="Pfam" id="PF00072">
    <property type="entry name" value="Response_reg"/>
    <property type="match status" value="1"/>
</dbReference>
<dbReference type="InterPro" id="IPR003594">
    <property type="entry name" value="HATPase_dom"/>
</dbReference>
<evidence type="ECO:0000256" key="15">
    <source>
        <dbReference type="SAM" id="Phobius"/>
    </source>
</evidence>
<evidence type="ECO:0000256" key="9">
    <source>
        <dbReference type="ARBA" id="ARBA00022989"/>
    </source>
</evidence>
<evidence type="ECO:0000256" key="13">
    <source>
        <dbReference type="PROSITE-ProRule" id="PRU00169"/>
    </source>
</evidence>
<keyword evidence="5 13" id="KW-0597">Phosphoprotein</keyword>
<organism evidence="21 22">
    <name type="scientific">Paludisphaera mucosa</name>
    <dbReference type="NCBI Taxonomy" id="3030827"/>
    <lineage>
        <taxon>Bacteria</taxon>
        <taxon>Pseudomonadati</taxon>
        <taxon>Planctomycetota</taxon>
        <taxon>Planctomycetia</taxon>
        <taxon>Isosphaerales</taxon>
        <taxon>Isosphaeraceae</taxon>
        <taxon>Paludisphaera</taxon>
    </lineage>
</organism>
<dbReference type="PANTHER" id="PTHR45339">
    <property type="entry name" value="HYBRID SIGNAL TRANSDUCTION HISTIDINE KINASE J"/>
    <property type="match status" value="1"/>
</dbReference>
<dbReference type="SMART" id="SM00086">
    <property type="entry name" value="PAC"/>
    <property type="match status" value="2"/>
</dbReference>
<keyword evidence="7" id="KW-0547">Nucleotide-binding</keyword>
<feature type="domain" description="Histidine kinase" evidence="16">
    <location>
        <begin position="424"/>
        <end position="645"/>
    </location>
</feature>
<dbReference type="CDD" id="cd16922">
    <property type="entry name" value="HATPase_EvgS-ArcB-TorS-like"/>
    <property type="match status" value="1"/>
</dbReference>
<dbReference type="Pfam" id="PF02518">
    <property type="entry name" value="HATPase_c"/>
    <property type="match status" value="1"/>
</dbReference>
<dbReference type="InterPro" id="IPR001789">
    <property type="entry name" value="Sig_transdc_resp-reg_receiver"/>
</dbReference>
<dbReference type="SUPFAM" id="SSF47384">
    <property type="entry name" value="Homodimeric domain of signal transducing histidine kinase"/>
    <property type="match status" value="1"/>
</dbReference>
<dbReference type="PROSITE" id="PS50894">
    <property type="entry name" value="HPT"/>
    <property type="match status" value="1"/>
</dbReference>
<keyword evidence="11 15" id="KW-0472">Membrane</keyword>
<evidence type="ECO:0000313" key="21">
    <source>
        <dbReference type="EMBL" id="MDG3005883.1"/>
    </source>
</evidence>
<dbReference type="SMART" id="SM00448">
    <property type="entry name" value="REC"/>
    <property type="match status" value="2"/>
</dbReference>
<dbReference type="RefSeq" id="WP_277862206.1">
    <property type="nucleotide sequence ID" value="NZ_JARRAG010000002.1"/>
</dbReference>
<feature type="modified residue" description="Phosphohistidine" evidence="12">
    <location>
        <position position="995"/>
    </location>
</feature>
<evidence type="ECO:0000313" key="22">
    <source>
        <dbReference type="Proteomes" id="UP001216907"/>
    </source>
</evidence>
<dbReference type="PROSITE" id="PS50110">
    <property type="entry name" value="RESPONSE_REGULATORY"/>
    <property type="match status" value="2"/>
</dbReference>
<dbReference type="Pfam" id="PF01627">
    <property type="entry name" value="Hpt"/>
    <property type="match status" value="1"/>
</dbReference>
<name>A0ABT6FE80_9BACT</name>
<evidence type="ECO:0000259" key="20">
    <source>
        <dbReference type="PROSITE" id="PS50894"/>
    </source>
</evidence>
<dbReference type="SMART" id="SM00387">
    <property type="entry name" value="HATPase_c"/>
    <property type="match status" value="1"/>
</dbReference>
<dbReference type="SUPFAM" id="SSF55874">
    <property type="entry name" value="ATPase domain of HSP90 chaperone/DNA topoisomerase II/histidine kinase"/>
    <property type="match status" value="1"/>
</dbReference>
<dbReference type="InterPro" id="IPR036097">
    <property type="entry name" value="HisK_dim/P_sf"/>
</dbReference>
<evidence type="ECO:0000259" key="17">
    <source>
        <dbReference type="PROSITE" id="PS50110"/>
    </source>
</evidence>
<dbReference type="InterPro" id="IPR001610">
    <property type="entry name" value="PAC"/>
</dbReference>
<proteinExistence type="predicted"/>
<dbReference type="PROSITE" id="PS50112">
    <property type="entry name" value="PAS"/>
    <property type="match status" value="2"/>
</dbReference>
<dbReference type="NCBIfam" id="TIGR00229">
    <property type="entry name" value="sensory_box"/>
    <property type="match status" value="2"/>
</dbReference>
<evidence type="ECO:0000256" key="2">
    <source>
        <dbReference type="ARBA" id="ARBA00004651"/>
    </source>
</evidence>
<keyword evidence="4" id="KW-1003">Cell membrane</keyword>
<dbReference type="InterPro" id="IPR000014">
    <property type="entry name" value="PAS"/>
</dbReference>
<dbReference type="EMBL" id="JARRAG010000002">
    <property type="protein sequence ID" value="MDG3005883.1"/>
    <property type="molecule type" value="Genomic_DNA"/>
</dbReference>
<dbReference type="Gene3D" id="3.40.50.2300">
    <property type="match status" value="2"/>
</dbReference>
<evidence type="ECO:0000256" key="10">
    <source>
        <dbReference type="ARBA" id="ARBA00023012"/>
    </source>
</evidence>
<evidence type="ECO:0000256" key="14">
    <source>
        <dbReference type="SAM" id="Coils"/>
    </source>
</evidence>
<dbReference type="Gene3D" id="3.30.565.10">
    <property type="entry name" value="Histidine kinase-like ATPase, C-terminal domain"/>
    <property type="match status" value="1"/>
</dbReference>
<dbReference type="InterPro" id="IPR013767">
    <property type="entry name" value="PAS_fold"/>
</dbReference>
<dbReference type="CDD" id="cd00130">
    <property type="entry name" value="PAS"/>
    <property type="match status" value="2"/>
</dbReference>
<dbReference type="InterPro" id="IPR008207">
    <property type="entry name" value="Sig_transdc_His_kin_Hpt_dom"/>
</dbReference>
<feature type="domain" description="Response regulatory" evidence="17">
    <location>
        <begin position="805"/>
        <end position="923"/>
    </location>
</feature>
<dbReference type="InterPro" id="IPR000700">
    <property type="entry name" value="PAS-assoc_C"/>
</dbReference>
<feature type="domain" description="PAC" evidence="19">
    <location>
        <begin position="356"/>
        <end position="406"/>
    </location>
</feature>
<dbReference type="CDD" id="cd00088">
    <property type="entry name" value="HPT"/>
    <property type="match status" value="1"/>
</dbReference>
<comment type="catalytic activity">
    <reaction evidence="1">
        <text>ATP + protein L-histidine = ADP + protein N-phospho-L-histidine.</text>
        <dbReference type="EC" id="2.7.13.3"/>
    </reaction>
</comment>
<evidence type="ECO:0000256" key="3">
    <source>
        <dbReference type="ARBA" id="ARBA00012438"/>
    </source>
</evidence>
<dbReference type="Pfam" id="PF00989">
    <property type="entry name" value="PAS"/>
    <property type="match status" value="2"/>
</dbReference>
<keyword evidence="8" id="KW-0067">ATP-binding</keyword>
<feature type="domain" description="HPt" evidence="20">
    <location>
        <begin position="956"/>
        <end position="1055"/>
    </location>
</feature>
<evidence type="ECO:0000256" key="8">
    <source>
        <dbReference type="ARBA" id="ARBA00022840"/>
    </source>
</evidence>
<dbReference type="SUPFAM" id="SSF47226">
    <property type="entry name" value="Histidine-containing phosphotransfer domain, HPT domain"/>
    <property type="match status" value="1"/>
</dbReference>
<feature type="modified residue" description="4-aspartylphosphate" evidence="13">
    <location>
        <position position="714"/>
    </location>
</feature>
<dbReference type="InterPro" id="IPR035965">
    <property type="entry name" value="PAS-like_dom_sf"/>
</dbReference>
<dbReference type="InterPro" id="IPR004358">
    <property type="entry name" value="Sig_transdc_His_kin-like_C"/>
</dbReference>
<evidence type="ECO:0000256" key="7">
    <source>
        <dbReference type="ARBA" id="ARBA00022741"/>
    </source>
</evidence>
<evidence type="ECO:0000259" key="18">
    <source>
        <dbReference type="PROSITE" id="PS50112"/>
    </source>
</evidence>
<evidence type="ECO:0000259" key="16">
    <source>
        <dbReference type="PROSITE" id="PS50109"/>
    </source>
</evidence>
<dbReference type="PRINTS" id="PR00344">
    <property type="entry name" value="BCTRLSENSOR"/>
</dbReference>
<dbReference type="CDD" id="cd17546">
    <property type="entry name" value="REC_hyHK_CKI1_RcsC-like"/>
    <property type="match status" value="1"/>
</dbReference>
<dbReference type="SMART" id="SM00091">
    <property type="entry name" value="PAS"/>
    <property type="match status" value="2"/>
</dbReference>
<keyword evidence="10" id="KW-0902">Two-component regulatory system</keyword>
<dbReference type="InterPro" id="IPR005467">
    <property type="entry name" value="His_kinase_dom"/>
</dbReference>
<feature type="coiled-coil region" evidence="14">
    <location>
        <begin position="390"/>
        <end position="417"/>
    </location>
</feature>
<dbReference type="InterPro" id="IPR036890">
    <property type="entry name" value="HATPase_C_sf"/>
</dbReference>
<dbReference type="Pfam" id="PF00512">
    <property type="entry name" value="HisKA"/>
    <property type="match status" value="1"/>
</dbReference>
<dbReference type="PANTHER" id="PTHR45339:SF1">
    <property type="entry name" value="HYBRID SIGNAL TRANSDUCTION HISTIDINE KINASE J"/>
    <property type="match status" value="1"/>
</dbReference>
<comment type="subcellular location">
    <subcellularLocation>
        <location evidence="2">Cell membrane</location>
        <topology evidence="2">Multi-pass membrane protein</topology>
    </subcellularLocation>
</comment>
<keyword evidence="9 15" id="KW-1133">Transmembrane helix</keyword>
<dbReference type="Pfam" id="PF25487">
    <property type="entry name" value="ETR1_N"/>
    <property type="match status" value="1"/>
</dbReference>
<dbReference type="PROSITE" id="PS50109">
    <property type="entry name" value="HIS_KIN"/>
    <property type="match status" value="1"/>
</dbReference>
<dbReference type="InterPro" id="IPR058544">
    <property type="entry name" value="ETR1_N"/>
</dbReference>
<accession>A0ABT6FE80</accession>
<keyword evidence="22" id="KW-1185">Reference proteome</keyword>
<keyword evidence="6 15" id="KW-0812">Transmembrane</keyword>
<dbReference type="EC" id="2.7.13.3" evidence="3"/>
<dbReference type="Gene3D" id="1.20.120.160">
    <property type="entry name" value="HPT domain"/>
    <property type="match status" value="1"/>
</dbReference>
<dbReference type="CDD" id="cd00156">
    <property type="entry name" value="REC"/>
    <property type="match status" value="1"/>
</dbReference>
<dbReference type="PROSITE" id="PS50113">
    <property type="entry name" value="PAC"/>
    <property type="match status" value="2"/>
</dbReference>
<feature type="transmembrane region" description="Helical" evidence="15">
    <location>
        <begin position="35"/>
        <end position="53"/>
    </location>
</feature>
<dbReference type="InterPro" id="IPR036641">
    <property type="entry name" value="HPT_dom_sf"/>
</dbReference>
<evidence type="ECO:0000256" key="11">
    <source>
        <dbReference type="ARBA" id="ARBA00023136"/>
    </source>
</evidence>
<dbReference type="SMART" id="SM00388">
    <property type="entry name" value="HisKA"/>
    <property type="match status" value="1"/>
</dbReference>
<dbReference type="Proteomes" id="UP001216907">
    <property type="component" value="Unassembled WGS sequence"/>
</dbReference>
<feature type="domain" description="PAS" evidence="18">
    <location>
        <begin position="279"/>
        <end position="332"/>
    </location>
</feature>
<comment type="caution">
    <text evidence="21">The sequence shown here is derived from an EMBL/GenBank/DDBJ whole genome shotgun (WGS) entry which is preliminary data.</text>
</comment>
<dbReference type="SUPFAM" id="SSF52172">
    <property type="entry name" value="CheY-like"/>
    <property type="match status" value="2"/>
</dbReference>
<feature type="domain" description="PAS" evidence="18">
    <location>
        <begin position="153"/>
        <end position="222"/>
    </location>
</feature>
<protein>
    <recommendedName>
        <fullName evidence="3">histidine kinase</fullName>
        <ecNumber evidence="3">2.7.13.3</ecNumber>
    </recommendedName>
</protein>
<dbReference type="InterPro" id="IPR011006">
    <property type="entry name" value="CheY-like_superfamily"/>
</dbReference>
<dbReference type="CDD" id="cd00082">
    <property type="entry name" value="HisKA"/>
    <property type="match status" value="1"/>
</dbReference>
<evidence type="ECO:0000259" key="19">
    <source>
        <dbReference type="PROSITE" id="PS50113"/>
    </source>
</evidence>
<dbReference type="Gene3D" id="1.10.287.130">
    <property type="match status" value="1"/>
</dbReference>
<feature type="transmembrane region" description="Helical" evidence="15">
    <location>
        <begin position="65"/>
        <end position="85"/>
    </location>
</feature>
<gene>
    <name evidence="21" type="ORF">PZE19_19020</name>
</gene>
<feature type="transmembrane region" description="Helical" evidence="15">
    <location>
        <begin position="97"/>
        <end position="116"/>
    </location>
</feature>
<dbReference type="InterPro" id="IPR003661">
    <property type="entry name" value="HisK_dim/P_dom"/>
</dbReference>
<evidence type="ECO:0000256" key="5">
    <source>
        <dbReference type="ARBA" id="ARBA00022553"/>
    </source>
</evidence>
<evidence type="ECO:0000256" key="6">
    <source>
        <dbReference type="ARBA" id="ARBA00022692"/>
    </source>
</evidence>
<evidence type="ECO:0000256" key="12">
    <source>
        <dbReference type="PROSITE-ProRule" id="PRU00110"/>
    </source>
</evidence>
<dbReference type="SUPFAM" id="SSF55785">
    <property type="entry name" value="PYP-like sensor domain (PAS domain)"/>
    <property type="match status" value="2"/>
</dbReference>
<feature type="modified residue" description="4-aspartylphosphate" evidence="13">
    <location>
        <position position="854"/>
    </location>
</feature>
<feature type="domain" description="PAC" evidence="19">
    <location>
        <begin position="226"/>
        <end position="278"/>
    </location>
</feature>
<dbReference type="Gene3D" id="3.30.450.20">
    <property type="entry name" value="PAS domain"/>
    <property type="match status" value="2"/>
</dbReference>
<keyword evidence="14" id="KW-0175">Coiled coil</keyword>
<evidence type="ECO:0000256" key="4">
    <source>
        <dbReference type="ARBA" id="ARBA00022475"/>
    </source>
</evidence>